<dbReference type="EMBL" id="JARPYI010000013">
    <property type="protein sequence ID" value="MDT2601715.1"/>
    <property type="molecule type" value="Genomic_DNA"/>
</dbReference>
<evidence type="ECO:0000256" key="4">
    <source>
        <dbReference type="ARBA" id="ARBA00022989"/>
    </source>
</evidence>
<dbReference type="RefSeq" id="WP_311823371.1">
    <property type="nucleotide sequence ID" value="NZ_JARPYF010000013.1"/>
</dbReference>
<dbReference type="InterPro" id="IPR051461">
    <property type="entry name" value="UPF0750_membrane"/>
</dbReference>
<evidence type="ECO:0000256" key="3">
    <source>
        <dbReference type="ARBA" id="ARBA00022692"/>
    </source>
</evidence>
<accession>A0ABU3F3L4</accession>
<feature type="transmembrane region" description="Helical" evidence="6">
    <location>
        <begin position="164"/>
        <end position="183"/>
    </location>
</feature>
<evidence type="ECO:0000313" key="7">
    <source>
        <dbReference type="EMBL" id="MDT2601715.1"/>
    </source>
</evidence>
<keyword evidence="8" id="KW-1185">Reference proteome</keyword>
<comment type="subcellular location">
    <subcellularLocation>
        <location evidence="1">Cell membrane</location>
        <topology evidence="1">Multi-pass membrane protein</topology>
    </subcellularLocation>
</comment>
<protein>
    <submittedName>
        <fullName evidence="7">YitT family protein</fullName>
    </submittedName>
</protein>
<feature type="transmembrane region" description="Helical" evidence="6">
    <location>
        <begin position="139"/>
        <end position="158"/>
    </location>
</feature>
<sequence>MHLIKISIGVIIIALALNFFLLPHDIASAGVGAIGHLLEIHLSVNSIYTLWVINLFMLLLTYLLLDKQIFSKIFLGSLLFPIYLKLIPTSPVLFSHIASLIIGSALFSLGVFYLYKSNSSNGGITIPPIILERYFKIPVYRGLLLTNLVIIFLNFYILRPLDGLFATVSILIMSVAMKLYTAIDSKLMEREGKSIGESNHKSS</sequence>
<name>A0ABU3F3L4_9ENTE</name>
<dbReference type="InterPro" id="IPR003740">
    <property type="entry name" value="YitT"/>
</dbReference>
<keyword evidence="4 6" id="KW-1133">Transmembrane helix</keyword>
<reference evidence="7 8" key="1">
    <citation type="submission" date="2023-03" db="EMBL/GenBank/DDBJ databases">
        <authorList>
            <person name="Shen W."/>
            <person name="Cai J."/>
        </authorList>
    </citation>
    <scope>NUCLEOTIDE SEQUENCE [LARGE SCALE GENOMIC DNA]</scope>
    <source>
        <strain evidence="7 8">D6-4</strain>
    </source>
</reference>
<organism evidence="7 8">
    <name type="scientific">Enterococcus hulanensis</name>
    <dbReference type="NCBI Taxonomy" id="2559929"/>
    <lineage>
        <taxon>Bacteria</taxon>
        <taxon>Bacillati</taxon>
        <taxon>Bacillota</taxon>
        <taxon>Bacilli</taxon>
        <taxon>Lactobacillales</taxon>
        <taxon>Enterococcaceae</taxon>
        <taxon>Enterococcus</taxon>
    </lineage>
</organism>
<feature type="transmembrane region" description="Helical" evidence="6">
    <location>
        <begin position="45"/>
        <end position="64"/>
    </location>
</feature>
<keyword evidence="3 6" id="KW-0812">Transmembrane</keyword>
<dbReference type="PANTHER" id="PTHR33545">
    <property type="entry name" value="UPF0750 MEMBRANE PROTEIN YITT-RELATED"/>
    <property type="match status" value="1"/>
</dbReference>
<evidence type="ECO:0000256" key="6">
    <source>
        <dbReference type="SAM" id="Phobius"/>
    </source>
</evidence>
<evidence type="ECO:0000256" key="5">
    <source>
        <dbReference type="ARBA" id="ARBA00023136"/>
    </source>
</evidence>
<dbReference type="Proteomes" id="UP001252875">
    <property type="component" value="Unassembled WGS sequence"/>
</dbReference>
<gene>
    <name evidence="7" type="ORF">P7D85_18190</name>
</gene>
<dbReference type="Pfam" id="PF02588">
    <property type="entry name" value="YitT_membrane"/>
    <property type="match status" value="1"/>
</dbReference>
<evidence type="ECO:0000313" key="8">
    <source>
        <dbReference type="Proteomes" id="UP001252875"/>
    </source>
</evidence>
<evidence type="ECO:0000256" key="2">
    <source>
        <dbReference type="ARBA" id="ARBA00022475"/>
    </source>
</evidence>
<comment type="caution">
    <text evidence="7">The sequence shown here is derived from an EMBL/GenBank/DDBJ whole genome shotgun (WGS) entry which is preliminary data.</text>
</comment>
<keyword evidence="5 6" id="KW-0472">Membrane</keyword>
<proteinExistence type="predicted"/>
<feature type="transmembrane region" description="Helical" evidence="6">
    <location>
        <begin position="69"/>
        <end position="87"/>
    </location>
</feature>
<dbReference type="PANTHER" id="PTHR33545:SF5">
    <property type="entry name" value="UPF0750 MEMBRANE PROTEIN YITT"/>
    <property type="match status" value="1"/>
</dbReference>
<feature type="transmembrane region" description="Helical" evidence="6">
    <location>
        <begin position="93"/>
        <end position="115"/>
    </location>
</feature>
<keyword evidence="2" id="KW-1003">Cell membrane</keyword>
<evidence type="ECO:0000256" key="1">
    <source>
        <dbReference type="ARBA" id="ARBA00004651"/>
    </source>
</evidence>